<organism evidence="1 2">
    <name type="scientific">Melastoma candidum</name>
    <dbReference type="NCBI Taxonomy" id="119954"/>
    <lineage>
        <taxon>Eukaryota</taxon>
        <taxon>Viridiplantae</taxon>
        <taxon>Streptophyta</taxon>
        <taxon>Embryophyta</taxon>
        <taxon>Tracheophyta</taxon>
        <taxon>Spermatophyta</taxon>
        <taxon>Magnoliopsida</taxon>
        <taxon>eudicotyledons</taxon>
        <taxon>Gunneridae</taxon>
        <taxon>Pentapetalae</taxon>
        <taxon>rosids</taxon>
        <taxon>malvids</taxon>
        <taxon>Myrtales</taxon>
        <taxon>Melastomataceae</taxon>
        <taxon>Melastomatoideae</taxon>
        <taxon>Melastomateae</taxon>
        <taxon>Melastoma</taxon>
    </lineage>
</organism>
<protein>
    <submittedName>
        <fullName evidence="1">Uncharacterized protein</fullName>
    </submittedName>
</protein>
<comment type="caution">
    <text evidence="1">The sequence shown here is derived from an EMBL/GenBank/DDBJ whole genome shotgun (WGS) entry which is preliminary data.</text>
</comment>
<accession>A0ACB9QNI2</accession>
<proteinExistence type="predicted"/>
<keyword evidence="2" id="KW-1185">Reference proteome</keyword>
<dbReference type="Proteomes" id="UP001057402">
    <property type="component" value="Chromosome 6"/>
</dbReference>
<gene>
    <name evidence="1" type="ORF">MLD38_021219</name>
</gene>
<evidence type="ECO:0000313" key="2">
    <source>
        <dbReference type="Proteomes" id="UP001057402"/>
    </source>
</evidence>
<dbReference type="EMBL" id="CM042885">
    <property type="protein sequence ID" value="KAI4365213.1"/>
    <property type="molecule type" value="Genomic_DNA"/>
</dbReference>
<sequence>MVEFGKRSRPYRGPENDARNPKRRAFDGEVREERNYDGDELVVYRILCPAEVMGSVIGKAGKVINTIRQDTRAKVKVVDPFPCAKDRVLLVYSYVKEKVDVDDDHGLGDHDRPLCAAQDALLRVHTAIVKSLASAREGDGEMKRGAGGFGGENGKVECQILVPASQSANIIGKAGATIKKLRSRTKTYIKILAKDMTDPTHSCAMDFDNFVIINGEPESVKKALTAISSIMYKFGPKEEIPLVTSTSEAPPSIIIPSDIPIFPSGTYGSIDPIMPSGSVPPILGATHMSDLHNYGDMGNSWPVYASTLSVLPVGGQSEELIVKLLCPSDKIGRVIGKAGSTIKSIRQASGAHIEVDDSKKDYDDCIIIVRATEAQDDLKSMAVEATLLLQAKINDEEDEFITIRLLIPSRVIGCIIGRSGSIINEIRKMTRAEIRISKGKKTRSADANEELLEVSGEVARVRDALIQIVLRLRDDVLKNREEGHRPSGGLETLGSGLSMHSSLSSIPPAGPLNHDKKSGKSFSGLYGYGSLSLGDGGYGAPPSYSSKYEGLPPPSTLEILIPANAVSKVLGRAGANLDNIRKISGASVVVSEPKSILGDRIAYISGTPEEKRSAENLVQAFIMAT</sequence>
<reference evidence="2" key="1">
    <citation type="journal article" date="2023" name="Front. Plant Sci.">
        <title>Chromosomal-level genome assembly of Melastoma candidum provides insights into trichome evolution.</title>
        <authorList>
            <person name="Zhong Y."/>
            <person name="Wu W."/>
            <person name="Sun C."/>
            <person name="Zou P."/>
            <person name="Liu Y."/>
            <person name="Dai S."/>
            <person name="Zhou R."/>
        </authorList>
    </citation>
    <scope>NUCLEOTIDE SEQUENCE [LARGE SCALE GENOMIC DNA]</scope>
</reference>
<evidence type="ECO:0000313" key="1">
    <source>
        <dbReference type="EMBL" id="KAI4365213.1"/>
    </source>
</evidence>
<name>A0ACB9QNI2_9MYRT</name>